<dbReference type="RefSeq" id="WP_166936782.1">
    <property type="nucleotide sequence ID" value="NZ_BAAADD010000008.1"/>
</dbReference>
<comment type="caution">
    <text evidence="1">The sequence shown here is derived from an EMBL/GenBank/DDBJ whole genome shotgun (WGS) entry which is preliminary data.</text>
</comment>
<evidence type="ECO:0000313" key="2">
    <source>
        <dbReference type="Proteomes" id="UP001499951"/>
    </source>
</evidence>
<dbReference type="EMBL" id="BAAADD010000008">
    <property type="protein sequence ID" value="GAA0578735.1"/>
    <property type="molecule type" value="Genomic_DNA"/>
</dbReference>
<dbReference type="InterPro" id="IPR009562">
    <property type="entry name" value="DUF1178"/>
</dbReference>
<evidence type="ECO:0000313" key="1">
    <source>
        <dbReference type="EMBL" id="GAA0578735.1"/>
    </source>
</evidence>
<keyword evidence="2" id="KW-1185">Reference proteome</keyword>
<sequence length="84" mass="8451">MIVYTVKCANGHEFEGWFGSSSSFEREVAAGEVPCPTCGSTKIEKAPMAPAVAGTRGPSVPDGCPMSGGSEAPPCAGHCGCFPG</sequence>
<dbReference type="Pfam" id="PF06676">
    <property type="entry name" value="DUF1178"/>
    <property type="match status" value="1"/>
</dbReference>
<gene>
    <name evidence="1" type="ORF">GCM10008942_29510</name>
</gene>
<organism evidence="1 2">
    <name type="scientific">Rhizomicrobium electricum</name>
    <dbReference type="NCBI Taxonomy" id="480070"/>
    <lineage>
        <taxon>Bacteria</taxon>
        <taxon>Pseudomonadati</taxon>
        <taxon>Pseudomonadota</taxon>
        <taxon>Alphaproteobacteria</taxon>
        <taxon>Micropepsales</taxon>
        <taxon>Micropepsaceae</taxon>
        <taxon>Rhizomicrobium</taxon>
    </lineage>
</organism>
<dbReference type="Proteomes" id="UP001499951">
    <property type="component" value="Unassembled WGS sequence"/>
</dbReference>
<protein>
    <recommendedName>
        <fullName evidence="3">DUF1178 family protein</fullName>
    </recommendedName>
</protein>
<accession>A0ABP3PZ11</accession>
<evidence type="ECO:0008006" key="3">
    <source>
        <dbReference type="Google" id="ProtNLM"/>
    </source>
</evidence>
<name>A0ABP3PZ11_9PROT</name>
<reference evidence="2" key="1">
    <citation type="journal article" date="2019" name="Int. J. Syst. Evol. Microbiol.">
        <title>The Global Catalogue of Microorganisms (GCM) 10K type strain sequencing project: providing services to taxonomists for standard genome sequencing and annotation.</title>
        <authorList>
            <consortium name="The Broad Institute Genomics Platform"/>
            <consortium name="The Broad Institute Genome Sequencing Center for Infectious Disease"/>
            <person name="Wu L."/>
            <person name="Ma J."/>
        </authorList>
    </citation>
    <scope>NUCLEOTIDE SEQUENCE [LARGE SCALE GENOMIC DNA]</scope>
    <source>
        <strain evidence="2">JCM 15089</strain>
    </source>
</reference>
<proteinExistence type="predicted"/>